<dbReference type="GO" id="GO:0005525">
    <property type="term" value="F:GTP binding"/>
    <property type="evidence" value="ECO:0007669"/>
    <property type="project" value="InterPro"/>
</dbReference>
<dbReference type="SMART" id="SM00174">
    <property type="entry name" value="RHO"/>
    <property type="match status" value="1"/>
</dbReference>
<name>A0A1W0A2R3_9STRA</name>
<organism evidence="4 5">
    <name type="scientific">Thraustotheca clavata</name>
    <dbReference type="NCBI Taxonomy" id="74557"/>
    <lineage>
        <taxon>Eukaryota</taxon>
        <taxon>Sar</taxon>
        <taxon>Stramenopiles</taxon>
        <taxon>Oomycota</taxon>
        <taxon>Saprolegniomycetes</taxon>
        <taxon>Saprolegniales</taxon>
        <taxon>Achlyaceae</taxon>
        <taxon>Thraustotheca</taxon>
    </lineage>
</organism>
<dbReference type="GO" id="GO:1903189">
    <property type="term" value="P:glyoxal metabolic process"/>
    <property type="evidence" value="ECO:0007669"/>
    <property type="project" value="TreeGrafter"/>
</dbReference>
<dbReference type="Proteomes" id="UP000243217">
    <property type="component" value="Unassembled WGS sequence"/>
</dbReference>
<keyword evidence="1" id="KW-0677">Repeat</keyword>
<dbReference type="PRINTS" id="PR00449">
    <property type="entry name" value="RASTRNSFRMNG"/>
</dbReference>
<dbReference type="InterPro" id="IPR027417">
    <property type="entry name" value="P-loop_NTPase"/>
</dbReference>
<dbReference type="PROSITE" id="PS51421">
    <property type="entry name" value="RAS"/>
    <property type="match status" value="1"/>
</dbReference>
<feature type="domain" description="DJ-1/PfpI" evidence="3">
    <location>
        <begin position="162"/>
        <end position="324"/>
    </location>
</feature>
<dbReference type="FunFam" id="3.40.50.300:FF:001447">
    <property type="entry name" value="Ras-related protein Rab-1B"/>
    <property type="match status" value="1"/>
</dbReference>
<evidence type="ECO:0000256" key="1">
    <source>
        <dbReference type="ARBA" id="ARBA00022737"/>
    </source>
</evidence>
<evidence type="ECO:0000313" key="4">
    <source>
        <dbReference type="EMBL" id="OQS04572.1"/>
    </source>
</evidence>
<dbReference type="STRING" id="74557.A0A1W0A2R3"/>
<dbReference type="InterPro" id="IPR005225">
    <property type="entry name" value="Small_GTP-bd"/>
</dbReference>
<dbReference type="Gene3D" id="3.40.50.300">
    <property type="entry name" value="P-loop containing nucleotide triphosphate hydrolases"/>
    <property type="match status" value="1"/>
</dbReference>
<dbReference type="PROSITE" id="PS51420">
    <property type="entry name" value="RHO"/>
    <property type="match status" value="1"/>
</dbReference>
<evidence type="ECO:0000259" key="3">
    <source>
        <dbReference type="Pfam" id="PF01965"/>
    </source>
</evidence>
<dbReference type="InterPro" id="IPR002818">
    <property type="entry name" value="DJ-1/PfpI"/>
</dbReference>
<dbReference type="InterPro" id="IPR029062">
    <property type="entry name" value="Class_I_gatase-like"/>
</dbReference>
<dbReference type="PANTHER" id="PTHR48094">
    <property type="entry name" value="PROTEIN/NUCLEIC ACID DEGLYCASE DJ-1-RELATED"/>
    <property type="match status" value="1"/>
</dbReference>
<keyword evidence="5" id="KW-1185">Reference proteome</keyword>
<keyword evidence="2" id="KW-0315">Glutamine amidotransferase</keyword>
<dbReference type="SUPFAM" id="SSF52317">
    <property type="entry name" value="Class I glutamine amidotransferase-like"/>
    <property type="match status" value="1"/>
</dbReference>
<dbReference type="EMBL" id="JNBS01000592">
    <property type="protein sequence ID" value="OQS04572.1"/>
    <property type="molecule type" value="Genomic_DNA"/>
</dbReference>
<dbReference type="Pfam" id="PF01965">
    <property type="entry name" value="DJ-1_PfpI"/>
    <property type="match status" value="1"/>
</dbReference>
<accession>A0A1W0A2R3</accession>
<dbReference type="FunFam" id="3.40.50.880:FF:000015">
    <property type="entry name" value="Protein DJ-1 homolog C"/>
    <property type="match status" value="1"/>
</dbReference>
<dbReference type="InterPro" id="IPR001806">
    <property type="entry name" value="Small_GTPase"/>
</dbReference>
<dbReference type="Gene3D" id="3.40.50.880">
    <property type="match status" value="1"/>
</dbReference>
<dbReference type="SUPFAM" id="SSF52540">
    <property type="entry name" value="P-loop containing nucleoside triphosphate hydrolases"/>
    <property type="match status" value="1"/>
</dbReference>
<proteinExistence type="predicted"/>
<dbReference type="GO" id="GO:0005737">
    <property type="term" value="C:cytoplasm"/>
    <property type="evidence" value="ECO:0007669"/>
    <property type="project" value="TreeGrafter"/>
</dbReference>
<dbReference type="NCBIfam" id="TIGR01383">
    <property type="entry name" value="not_thiJ"/>
    <property type="match status" value="1"/>
</dbReference>
<dbReference type="InterPro" id="IPR006287">
    <property type="entry name" value="DJ-1"/>
</dbReference>
<dbReference type="CDD" id="cd03135">
    <property type="entry name" value="GATase1_DJ-1"/>
    <property type="match status" value="1"/>
</dbReference>
<protein>
    <submittedName>
        <fullName evidence="4">Rab2 family GTPase</fullName>
    </submittedName>
</protein>
<evidence type="ECO:0000256" key="2">
    <source>
        <dbReference type="ARBA" id="ARBA00022962"/>
    </source>
</evidence>
<dbReference type="InterPro" id="IPR050325">
    <property type="entry name" value="Prot/Nucl_acid_deglycase"/>
</dbReference>
<gene>
    <name evidence="4" type="ORF">THRCLA_03210</name>
</gene>
<sequence length="343" mass="37603">MVFVTLKYIIIGDSEVGKSSLLLQFTEQTFVGVHDLTIGVEFGAKLLDVDDRKVKLEIWDTAGQETFLSITRSYYRGADGVLLVYDISKRESFLHLSRWLQECQQNCLTSTLEIMVVGMKADLPDSARQVSYEEAKEIRIIMFALKQRIFRRPLSIMSSSPSALIPVANGSEEIETVCLQDVLVRGGVQVTLASVSGEKLVKMARGLHVQADALITDCTKSSYDLIVLPGGLPGANHLRDCPELIEMLRHQKESGKYYGAICASPAVVLHTHNLLLGSTATAYPAFSDKMPSVNYSDKNVVVHENCITSRGPGTAMEMGVELVRLLRGDEVANSVAAGLLFSC</sequence>
<evidence type="ECO:0000313" key="5">
    <source>
        <dbReference type="Proteomes" id="UP000243217"/>
    </source>
</evidence>
<dbReference type="SMART" id="SM00173">
    <property type="entry name" value="RAS"/>
    <property type="match status" value="1"/>
</dbReference>
<dbReference type="OrthoDB" id="543156at2759"/>
<dbReference type="GO" id="GO:0003924">
    <property type="term" value="F:GTPase activity"/>
    <property type="evidence" value="ECO:0007669"/>
    <property type="project" value="InterPro"/>
</dbReference>
<comment type="caution">
    <text evidence="4">The sequence shown here is derived from an EMBL/GenBank/DDBJ whole genome shotgun (WGS) entry which is preliminary data.</text>
</comment>
<dbReference type="PANTHER" id="PTHR48094:SF12">
    <property type="entry name" value="PARKINSON DISEASE PROTEIN 7 HOMOLOG"/>
    <property type="match status" value="1"/>
</dbReference>
<reference evidence="4 5" key="1">
    <citation type="journal article" date="2014" name="Genome Biol. Evol.">
        <title>The secreted proteins of Achlya hypogyna and Thraustotheca clavata identify the ancestral oomycete secretome and reveal gene acquisitions by horizontal gene transfer.</title>
        <authorList>
            <person name="Misner I."/>
            <person name="Blouin N."/>
            <person name="Leonard G."/>
            <person name="Richards T.A."/>
            <person name="Lane C.E."/>
        </authorList>
    </citation>
    <scope>NUCLEOTIDE SEQUENCE [LARGE SCALE GENOMIC DNA]</scope>
    <source>
        <strain evidence="4 5">ATCC 34112</strain>
    </source>
</reference>
<dbReference type="NCBIfam" id="TIGR00231">
    <property type="entry name" value="small_GTP"/>
    <property type="match status" value="1"/>
</dbReference>
<dbReference type="SMART" id="SM00175">
    <property type="entry name" value="RAB"/>
    <property type="match status" value="1"/>
</dbReference>
<dbReference type="PROSITE" id="PS51419">
    <property type="entry name" value="RAB"/>
    <property type="match status" value="1"/>
</dbReference>
<dbReference type="Pfam" id="PF00071">
    <property type="entry name" value="Ras"/>
    <property type="match status" value="1"/>
</dbReference>
<dbReference type="AlphaFoldDB" id="A0A1W0A2R3"/>